<reference evidence="1 2" key="1">
    <citation type="submission" date="2019-01" db="EMBL/GenBank/DDBJ databases">
        <title>Lujinxingia litoralis gen. nov., sp. nov. and Lujinxingia sediminis gen. nov., sp. nov., new members in the order Bradymonadales, isolated from coastal sediment.</title>
        <authorList>
            <person name="Li C.-M."/>
        </authorList>
    </citation>
    <scope>NUCLEOTIDE SEQUENCE [LARGE SCALE GENOMIC DNA]</scope>
    <source>
        <strain evidence="1 2">SEH01</strain>
    </source>
</reference>
<dbReference type="PANTHER" id="PTHR12126">
    <property type="entry name" value="NADH-UBIQUINONE OXIDOREDUCTASE 39 KDA SUBUNIT-RELATED"/>
    <property type="match status" value="1"/>
</dbReference>
<dbReference type="InterPro" id="IPR051207">
    <property type="entry name" value="ComplexI_NDUFA9_subunit"/>
</dbReference>
<evidence type="ECO:0000313" key="2">
    <source>
        <dbReference type="Proteomes" id="UP000282926"/>
    </source>
</evidence>
<sequence length="218" mass="23460">MQPLRLLVFGAHTYLGMEVARLGRAIGHRIVALTPGGAPRLDAPWVAGIEWVQADTFGPDHPGATPAPHALIYCATTHFDDAEGRLERHNVKALQGLIEAPGLVHSRVVYRSAAPTPLVPSAYIESTRRAEAMLNERFPDHVSLRLPLLYGSDRPDSVVGAAIVGLFASLRPAHYPPPMRVETAAIALLRAALEPEHRGVIHAPEVASLGDALYAQAH</sequence>
<accession>A0ABY0CR77</accession>
<dbReference type="InterPro" id="IPR036291">
    <property type="entry name" value="NAD(P)-bd_dom_sf"/>
</dbReference>
<comment type="caution">
    <text evidence="1">The sequence shown here is derived from an EMBL/GenBank/DDBJ whole genome shotgun (WGS) entry which is preliminary data.</text>
</comment>
<organism evidence="1 2">
    <name type="scientific">Lujinxingia sediminis</name>
    <dbReference type="NCBI Taxonomy" id="2480984"/>
    <lineage>
        <taxon>Bacteria</taxon>
        <taxon>Deltaproteobacteria</taxon>
        <taxon>Bradymonadales</taxon>
        <taxon>Lujinxingiaceae</taxon>
        <taxon>Lujinxingia</taxon>
    </lineage>
</organism>
<dbReference type="RefSeq" id="WP_127780743.1">
    <property type="nucleotide sequence ID" value="NZ_SADD01000009.1"/>
</dbReference>
<dbReference type="PANTHER" id="PTHR12126:SF16">
    <property type="entry name" value="MIOREX COMPLEX COMPONENT 2"/>
    <property type="match status" value="1"/>
</dbReference>
<name>A0ABY0CR77_9DELT</name>
<evidence type="ECO:0000313" key="1">
    <source>
        <dbReference type="EMBL" id="RVU42730.1"/>
    </source>
</evidence>
<dbReference type="Gene3D" id="3.40.50.720">
    <property type="entry name" value="NAD(P)-binding Rossmann-like Domain"/>
    <property type="match status" value="1"/>
</dbReference>
<proteinExistence type="predicted"/>
<protein>
    <submittedName>
        <fullName evidence="1">SDR family oxidoreductase</fullName>
    </submittedName>
</protein>
<dbReference type="Proteomes" id="UP000282926">
    <property type="component" value="Unassembled WGS sequence"/>
</dbReference>
<keyword evidence="2" id="KW-1185">Reference proteome</keyword>
<dbReference type="EMBL" id="SADD01000009">
    <property type="protein sequence ID" value="RVU42730.1"/>
    <property type="molecule type" value="Genomic_DNA"/>
</dbReference>
<dbReference type="SUPFAM" id="SSF51735">
    <property type="entry name" value="NAD(P)-binding Rossmann-fold domains"/>
    <property type="match status" value="1"/>
</dbReference>
<gene>
    <name evidence="1" type="ORF">EA187_14545</name>
</gene>